<keyword evidence="13" id="KW-1185">Reference proteome</keyword>
<feature type="region of interest" description="Interaction with tRNA" evidence="9">
    <location>
        <begin position="317"/>
        <end position="318"/>
    </location>
</feature>
<feature type="site" description="Interaction with tRNA" evidence="9">
    <location>
        <position position="132"/>
    </location>
</feature>
<feature type="binding site" evidence="9">
    <location>
        <begin position="16"/>
        <end position="23"/>
    </location>
    <ligand>
        <name>ATP</name>
        <dbReference type="ChEBI" id="CHEBI:30616"/>
    </ligand>
</feature>
<protein>
    <recommendedName>
        <fullName evidence="9">tRNA-specific 2-thiouridylase MnmA</fullName>
        <ecNumber evidence="9">2.8.1.13</ecNumber>
    </recommendedName>
</protein>
<dbReference type="EMBL" id="CP104067">
    <property type="protein sequence ID" value="WAH40895.1"/>
    <property type="molecule type" value="Genomic_DNA"/>
</dbReference>
<feature type="site" description="Interaction with tRNA" evidence="9">
    <location>
        <position position="350"/>
    </location>
</feature>
<evidence type="ECO:0000256" key="1">
    <source>
        <dbReference type="ARBA" id="ARBA00022555"/>
    </source>
</evidence>
<dbReference type="SUPFAM" id="SSF52402">
    <property type="entry name" value="Adenine nucleotide alpha hydrolases-like"/>
    <property type="match status" value="1"/>
</dbReference>
<dbReference type="PANTHER" id="PTHR11933:SF5">
    <property type="entry name" value="MITOCHONDRIAL TRNA-SPECIFIC 2-THIOURIDYLASE 1"/>
    <property type="match status" value="1"/>
</dbReference>
<keyword evidence="7 9" id="KW-1015">Disulfide bond</keyword>
<keyword evidence="9" id="KW-0963">Cytoplasm</keyword>
<dbReference type="NCBIfam" id="NF001138">
    <property type="entry name" value="PRK00143.1"/>
    <property type="match status" value="1"/>
</dbReference>
<dbReference type="InterPro" id="IPR046884">
    <property type="entry name" value="MnmA-like_central"/>
</dbReference>
<dbReference type="Gene3D" id="3.40.50.620">
    <property type="entry name" value="HUPs"/>
    <property type="match status" value="1"/>
</dbReference>
<dbReference type="Gene3D" id="2.40.30.10">
    <property type="entry name" value="Translation factors"/>
    <property type="match status" value="1"/>
</dbReference>
<dbReference type="InterPro" id="IPR046885">
    <property type="entry name" value="MnmA-like_C"/>
</dbReference>
<keyword evidence="2 9" id="KW-0808">Transferase</keyword>
<evidence type="ECO:0000313" key="13">
    <source>
        <dbReference type="Proteomes" id="UP001164761"/>
    </source>
</evidence>
<organism evidence="12 13">
    <name type="scientific">Alicyclobacillus fastidiosus</name>
    <dbReference type="NCBI Taxonomy" id="392011"/>
    <lineage>
        <taxon>Bacteria</taxon>
        <taxon>Bacillati</taxon>
        <taxon>Bacillota</taxon>
        <taxon>Bacilli</taxon>
        <taxon>Bacillales</taxon>
        <taxon>Alicyclobacillaceae</taxon>
        <taxon>Alicyclobacillus</taxon>
    </lineage>
</organism>
<feature type="domain" description="tRNA-specific 2-thiouridylase MnmA-like C-terminal" evidence="10">
    <location>
        <begin position="290"/>
        <end position="366"/>
    </location>
</feature>
<evidence type="ECO:0000256" key="8">
    <source>
        <dbReference type="ARBA" id="ARBA00051542"/>
    </source>
</evidence>
<feature type="domain" description="tRNA-specific 2-thiouridylase MnmA-like central" evidence="11">
    <location>
        <begin position="213"/>
        <end position="280"/>
    </location>
</feature>
<dbReference type="GO" id="GO:0103016">
    <property type="term" value="F:tRNA-uridine 2-sulfurtransferase activity"/>
    <property type="evidence" value="ECO:0007669"/>
    <property type="project" value="UniProtKB-EC"/>
</dbReference>
<feature type="active site" description="Cysteine persulfide intermediate" evidence="9">
    <location>
        <position position="204"/>
    </location>
</feature>
<dbReference type="NCBIfam" id="TIGR00420">
    <property type="entry name" value="trmU"/>
    <property type="match status" value="1"/>
</dbReference>
<feature type="binding site" evidence="9">
    <location>
        <position position="131"/>
    </location>
    <ligand>
        <name>ATP</name>
        <dbReference type="ChEBI" id="CHEBI:30616"/>
    </ligand>
</feature>
<comment type="similarity">
    <text evidence="9">Belongs to the MnmA/TRMU family.</text>
</comment>
<keyword evidence="6 9" id="KW-0694">RNA-binding</keyword>
<feature type="disulfide bond" description="Alternate" evidence="9">
    <location>
        <begin position="107"/>
        <end position="204"/>
    </location>
</feature>
<evidence type="ECO:0000313" key="12">
    <source>
        <dbReference type="EMBL" id="WAH40895.1"/>
    </source>
</evidence>
<keyword evidence="3 9" id="KW-0819">tRNA processing</keyword>
<dbReference type="Pfam" id="PF20259">
    <property type="entry name" value="tRNA_Me_trans_M"/>
    <property type="match status" value="1"/>
</dbReference>
<dbReference type="EC" id="2.8.1.13" evidence="9"/>
<evidence type="ECO:0000256" key="4">
    <source>
        <dbReference type="ARBA" id="ARBA00022741"/>
    </source>
</evidence>
<proteinExistence type="inferred from homology"/>
<evidence type="ECO:0000256" key="6">
    <source>
        <dbReference type="ARBA" id="ARBA00022884"/>
    </source>
</evidence>
<accession>A0ABY6ZFK2</accession>
<comment type="catalytic activity">
    <reaction evidence="8 9">
        <text>S-sulfanyl-L-cysteinyl-[protein] + uridine(34) in tRNA + AH2 + ATP = 2-thiouridine(34) in tRNA + L-cysteinyl-[protein] + A + AMP + diphosphate + H(+)</text>
        <dbReference type="Rhea" id="RHEA:47032"/>
        <dbReference type="Rhea" id="RHEA-COMP:10131"/>
        <dbReference type="Rhea" id="RHEA-COMP:11726"/>
        <dbReference type="Rhea" id="RHEA-COMP:11727"/>
        <dbReference type="Rhea" id="RHEA-COMP:11728"/>
        <dbReference type="ChEBI" id="CHEBI:13193"/>
        <dbReference type="ChEBI" id="CHEBI:15378"/>
        <dbReference type="ChEBI" id="CHEBI:17499"/>
        <dbReference type="ChEBI" id="CHEBI:29950"/>
        <dbReference type="ChEBI" id="CHEBI:30616"/>
        <dbReference type="ChEBI" id="CHEBI:33019"/>
        <dbReference type="ChEBI" id="CHEBI:61963"/>
        <dbReference type="ChEBI" id="CHEBI:65315"/>
        <dbReference type="ChEBI" id="CHEBI:87170"/>
        <dbReference type="ChEBI" id="CHEBI:456215"/>
        <dbReference type="EC" id="2.8.1.13"/>
    </reaction>
</comment>
<feature type="binding site" evidence="9">
    <location>
        <position position="42"/>
    </location>
    <ligand>
        <name>ATP</name>
        <dbReference type="ChEBI" id="CHEBI:30616"/>
    </ligand>
</feature>
<keyword evidence="5 9" id="KW-0067">ATP-binding</keyword>
<comment type="function">
    <text evidence="9">Catalyzes the 2-thiolation of uridine at the wobble position (U34) of tRNA, leading to the formation of s(2)U34.</text>
</comment>
<name>A0ABY6ZFK2_9BACL</name>
<keyword evidence="1 9" id="KW-0820">tRNA-binding</keyword>
<feature type="active site" description="Nucleophile" evidence="9">
    <location>
        <position position="107"/>
    </location>
</feature>
<dbReference type="CDD" id="cd01998">
    <property type="entry name" value="MnmA_TRMU-like"/>
    <property type="match status" value="1"/>
</dbReference>
<dbReference type="InterPro" id="IPR004506">
    <property type="entry name" value="MnmA-like"/>
</dbReference>
<evidence type="ECO:0000259" key="11">
    <source>
        <dbReference type="Pfam" id="PF20259"/>
    </source>
</evidence>
<dbReference type="Proteomes" id="UP001164761">
    <property type="component" value="Chromosome"/>
</dbReference>
<dbReference type="Pfam" id="PF20258">
    <property type="entry name" value="tRNA_Me_trans_C"/>
    <property type="match status" value="1"/>
</dbReference>
<reference evidence="12" key="1">
    <citation type="submission" date="2022-08" db="EMBL/GenBank/DDBJ databases">
        <title>Alicyclobacillus fastidiosus DSM 17978, complete genome.</title>
        <authorList>
            <person name="Wang Q."/>
            <person name="Cai R."/>
            <person name="Wang Z."/>
        </authorList>
    </citation>
    <scope>NUCLEOTIDE SEQUENCE</scope>
    <source>
        <strain evidence="12">DSM 17978</strain>
    </source>
</reference>
<keyword evidence="4 9" id="KW-0547">Nucleotide-binding</keyword>
<evidence type="ECO:0000256" key="5">
    <source>
        <dbReference type="ARBA" id="ARBA00022840"/>
    </source>
</evidence>
<comment type="subcellular location">
    <subcellularLocation>
        <location evidence="9">Cytoplasm</location>
    </subcellularLocation>
</comment>
<dbReference type="InterPro" id="IPR023382">
    <property type="entry name" value="MnmA-like_central_sf"/>
</dbReference>
<evidence type="ECO:0000256" key="3">
    <source>
        <dbReference type="ARBA" id="ARBA00022694"/>
    </source>
</evidence>
<feature type="region of interest" description="Interaction with target base in tRNA" evidence="9">
    <location>
        <begin position="102"/>
        <end position="104"/>
    </location>
</feature>
<dbReference type="HAMAP" id="MF_00144">
    <property type="entry name" value="tRNA_thiouridyl_MnmA"/>
    <property type="match status" value="1"/>
</dbReference>
<dbReference type="PANTHER" id="PTHR11933">
    <property type="entry name" value="TRNA 5-METHYLAMINOMETHYL-2-THIOURIDYLATE -METHYLTRANSFERASE"/>
    <property type="match status" value="1"/>
</dbReference>
<gene>
    <name evidence="9 12" type="primary">mnmA</name>
    <name evidence="12" type="ORF">NZD89_21785</name>
</gene>
<evidence type="ECO:0000256" key="7">
    <source>
        <dbReference type="ARBA" id="ARBA00023157"/>
    </source>
</evidence>
<dbReference type="Pfam" id="PF03054">
    <property type="entry name" value="tRNA_Me_trans"/>
    <property type="match status" value="1"/>
</dbReference>
<dbReference type="Gene3D" id="2.30.30.280">
    <property type="entry name" value="Adenine nucleotide alpha hydrolases-like domains"/>
    <property type="match status" value="1"/>
</dbReference>
<sequence>MDKMRNENSSTRVVVGMSGGVDSSVSALLLKQQGYDVIGVFMKNWDDTDEFGHCTATEDFEDVAQVCEQIGIPYYGVNFEREYESRVFQYFLEEYQKGRTPNPDVLCNKEIKFKELLQRALELGADYLATGHYAQVRRDERGTVQLVRGADANKDQTYFLHTLDQVPLSRAMFPIGHMEKSQVREIAKEFGLATATKKDSTGICFIGEKNFREFLSNYLPAQPGDVEDTEGRIIGRHEGLMYYTMGQRRGIGIGGMNDRTGEPWFVVDKDLARNVLVVAQGADHPRLMSTSLVASQLSFVSGGAPDEREFRCTAKFRYRQDDQGVTVQMRGANECKVVFDEPQRAITPGQSVVFYHGDVCLGGGIIDSRHIGM</sequence>
<evidence type="ECO:0000256" key="2">
    <source>
        <dbReference type="ARBA" id="ARBA00022679"/>
    </source>
</evidence>
<evidence type="ECO:0000256" key="9">
    <source>
        <dbReference type="HAMAP-Rule" id="MF_00144"/>
    </source>
</evidence>
<evidence type="ECO:0000259" key="10">
    <source>
        <dbReference type="Pfam" id="PF20258"/>
    </source>
</evidence>
<feature type="region of interest" description="Interaction with tRNA" evidence="9">
    <location>
        <begin position="154"/>
        <end position="156"/>
    </location>
</feature>
<dbReference type="InterPro" id="IPR014729">
    <property type="entry name" value="Rossmann-like_a/b/a_fold"/>
</dbReference>